<dbReference type="GO" id="GO:0031624">
    <property type="term" value="F:ubiquitin conjugating enzyme binding"/>
    <property type="evidence" value="ECO:0007669"/>
    <property type="project" value="TreeGrafter"/>
</dbReference>
<evidence type="ECO:0000313" key="5">
    <source>
        <dbReference type="Proteomes" id="UP000053257"/>
    </source>
</evidence>
<dbReference type="InterPro" id="IPR014764">
    <property type="entry name" value="DCN-prot"/>
</dbReference>
<dbReference type="PANTHER" id="PTHR12281">
    <property type="entry name" value="RP42 RELATED"/>
    <property type="match status" value="1"/>
</dbReference>
<dbReference type="HOGENOM" id="CLU_047042_3_2_1"/>
<proteinExistence type="predicted"/>
<evidence type="ECO:0000259" key="3">
    <source>
        <dbReference type="PROSITE" id="PS51229"/>
    </source>
</evidence>
<gene>
    <name evidence="4" type="ORF">PHLGIDRAFT_111877</name>
</gene>
<dbReference type="AlphaFoldDB" id="A0A0C3S3V9"/>
<reference evidence="4 5" key="1">
    <citation type="journal article" date="2014" name="PLoS Genet.">
        <title>Analysis of the Phlebiopsis gigantea genome, transcriptome and secretome provides insight into its pioneer colonization strategies of wood.</title>
        <authorList>
            <person name="Hori C."/>
            <person name="Ishida T."/>
            <person name="Igarashi K."/>
            <person name="Samejima M."/>
            <person name="Suzuki H."/>
            <person name="Master E."/>
            <person name="Ferreira P."/>
            <person name="Ruiz-Duenas F.J."/>
            <person name="Held B."/>
            <person name="Canessa P."/>
            <person name="Larrondo L.F."/>
            <person name="Schmoll M."/>
            <person name="Druzhinina I.S."/>
            <person name="Kubicek C.P."/>
            <person name="Gaskell J.A."/>
            <person name="Kersten P."/>
            <person name="St John F."/>
            <person name="Glasner J."/>
            <person name="Sabat G."/>
            <person name="Splinter BonDurant S."/>
            <person name="Syed K."/>
            <person name="Yadav J."/>
            <person name="Mgbeahuruike A.C."/>
            <person name="Kovalchuk A."/>
            <person name="Asiegbu F.O."/>
            <person name="Lackner G."/>
            <person name="Hoffmeister D."/>
            <person name="Rencoret J."/>
            <person name="Gutierrez A."/>
            <person name="Sun H."/>
            <person name="Lindquist E."/>
            <person name="Barry K."/>
            <person name="Riley R."/>
            <person name="Grigoriev I.V."/>
            <person name="Henrissat B."/>
            <person name="Kues U."/>
            <person name="Berka R.M."/>
            <person name="Martinez A.T."/>
            <person name="Covert S.F."/>
            <person name="Blanchette R.A."/>
            <person name="Cullen D."/>
        </authorList>
    </citation>
    <scope>NUCLEOTIDE SEQUENCE [LARGE SCALE GENOMIC DNA]</scope>
    <source>
        <strain evidence="4 5">11061_1 CR5-6</strain>
    </source>
</reference>
<keyword evidence="5" id="KW-1185">Reference proteome</keyword>
<dbReference type="InterPro" id="IPR042460">
    <property type="entry name" value="DCN1-like_PONY"/>
</dbReference>
<dbReference type="Pfam" id="PF03556">
    <property type="entry name" value="Cullin_binding"/>
    <property type="match status" value="1"/>
</dbReference>
<feature type="compositionally biased region" description="Low complexity" evidence="2">
    <location>
        <begin position="32"/>
        <end position="48"/>
    </location>
</feature>
<dbReference type="Gene3D" id="1.10.238.200">
    <property type="entry name" value="Cullin, PONY binding domain"/>
    <property type="match status" value="1"/>
</dbReference>
<organism evidence="4 5">
    <name type="scientific">Phlebiopsis gigantea (strain 11061_1 CR5-6)</name>
    <name type="common">White-rot fungus</name>
    <name type="synonym">Peniophora gigantea</name>
    <dbReference type="NCBI Taxonomy" id="745531"/>
    <lineage>
        <taxon>Eukaryota</taxon>
        <taxon>Fungi</taxon>
        <taxon>Dikarya</taxon>
        <taxon>Basidiomycota</taxon>
        <taxon>Agaricomycotina</taxon>
        <taxon>Agaricomycetes</taxon>
        <taxon>Polyporales</taxon>
        <taxon>Phanerochaetaceae</taxon>
        <taxon>Phlebiopsis</taxon>
    </lineage>
</organism>
<comment type="function">
    <text evidence="1">Neddylation of cullins play an essential role in the regulation of SCF-type complexes activity.</text>
</comment>
<sequence length="286" mass="32041">MKLTNLLCCTTRSIKLSEDVVSAPPRTNGERSTASLESSTSKAKSAAPKPSPSDPYTPARAMELFSLYADADDPDVIGPEGFERLCNDADIPLEGAMPLILAWLVKGDEMAKITRREWETGMGELQIASPAALSIALQDFNDLLLSNKLPLKPPTSSPDKRKKLAPEPYNRARYYRCAGDRRKTFAELYQFCFVLAKPPQARLIDMETGSAFWSVLLVPQYPIMQEILDFISEKGTYRGVNKDLWSMVLEFCRTVSLDLHDYEVDGAWPTLLDEFVTWKKSKSTET</sequence>
<feature type="region of interest" description="Disordered" evidence="2">
    <location>
        <begin position="20"/>
        <end position="56"/>
    </location>
</feature>
<dbReference type="GO" id="GO:0032182">
    <property type="term" value="F:ubiquitin-like protein binding"/>
    <property type="evidence" value="ECO:0007669"/>
    <property type="project" value="TreeGrafter"/>
</dbReference>
<dbReference type="InterPro" id="IPR005176">
    <property type="entry name" value="PONY_dom"/>
</dbReference>
<evidence type="ECO:0000256" key="1">
    <source>
        <dbReference type="RuleBase" id="RU410713"/>
    </source>
</evidence>
<dbReference type="EMBL" id="KN840662">
    <property type="protein sequence ID" value="KIP02640.1"/>
    <property type="molecule type" value="Genomic_DNA"/>
</dbReference>
<evidence type="ECO:0000313" key="4">
    <source>
        <dbReference type="EMBL" id="KIP02640.1"/>
    </source>
</evidence>
<feature type="domain" description="DCUN1" evidence="3">
    <location>
        <begin position="56"/>
        <end position="280"/>
    </location>
</feature>
<dbReference type="Gene3D" id="1.10.238.10">
    <property type="entry name" value="EF-hand"/>
    <property type="match status" value="1"/>
</dbReference>
<evidence type="ECO:0000256" key="2">
    <source>
        <dbReference type="SAM" id="MobiDB-lite"/>
    </source>
</evidence>
<dbReference type="GO" id="GO:0097602">
    <property type="term" value="F:cullin family protein binding"/>
    <property type="evidence" value="ECO:0007669"/>
    <property type="project" value="TreeGrafter"/>
</dbReference>
<dbReference type="Proteomes" id="UP000053257">
    <property type="component" value="Unassembled WGS sequence"/>
</dbReference>
<accession>A0A0C3S3V9</accession>
<dbReference type="OrthoDB" id="27198at2759"/>
<dbReference type="PROSITE" id="PS51229">
    <property type="entry name" value="DCUN1"/>
    <property type="match status" value="1"/>
</dbReference>
<name>A0A0C3S3V9_PHLG1</name>
<dbReference type="GO" id="GO:0045116">
    <property type="term" value="P:protein neddylation"/>
    <property type="evidence" value="ECO:0007669"/>
    <property type="project" value="TreeGrafter"/>
</dbReference>
<dbReference type="STRING" id="745531.A0A0C3S3V9"/>
<dbReference type="GO" id="GO:0000151">
    <property type="term" value="C:ubiquitin ligase complex"/>
    <property type="evidence" value="ECO:0007669"/>
    <property type="project" value="TreeGrafter"/>
</dbReference>
<dbReference type="PANTHER" id="PTHR12281:SF12">
    <property type="entry name" value="DEFECTIVE IN CULLIN NEDDYLATION PROTEIN"/>
    <property type="match status" value="1"/>
</dbReference>
<protein>
    <recommendedName>
        <fullName evidence="1">Defective in cullin neddylation protein</fullName>
    </recommendedName>
</protein>